<accession>A0A5C3NU78</accession>
<dbReference type="Proteomes" id="UP000308197">
    <property type="component" value="Unassembled WGS sequence"/>
</dbReference>
<evidence type="ECO:0000313" key="3">
    <source>
        <dbReference type="Proteomes" id="UP000308197"/>
    </source>
</evidence>
<name>A0A5C3NU78_9APHY</name>
<proteinExistence type="predicted"/>
<protein>
    <submittedName>
        <fullName evidence="2">Uncharacterized protein</fullName>
    </submittedName>
</protein>
<organism evidence="2 3">
    <name type="scientific">Polyporus arcularius HHB13444</name>
    <dbReference type="NCBI Taxonomy" id="1314778"/>
    <lineage>
        <taxon>Eukaryota</taxon>
        <taxon>Fungi</taxon>
        <taxon>Dikarya</taxon>
        <taxon>Basidiomycota</taxon>
        <taxon>Agaricomycotina</taxon>
        <taxon>Agaricomycetes</taxon>
        <taxon>Polyporales</taxon>
        <taxon>Polyporaceae</taxon>
        <taxon>Polyporus</taxon>
    </lineage>
</organism>
<evidence type="ECO:0000313" key="2">
    <source>
        <dbReference type="EMBL" id="TFK80349.1"/>
    </source>
</evidence>
<gene>
    <name evidence="2" type="ORF">K466DRAFT_605415</name>
</gene>
<dbReference type="EMBL" id="ML211793">
    <property type="protein sequence ID" value="TFK80349.1"/>
    <property type="molecule type" value="Genomic_DNA"/>
</dbReference>
<dbReference type="InParanoid" id="A0A5C3NU78"/>
<reference evidence="2 3" key="1">
    <citation type="journal article" date="2019" name="Nat. Ecol. Evol.">
        <title>Megaphylogeny resolves global patterns of mushroom evolution.</title>
        <authorList>
            <person name="Varga T."/>
            <person name="Krizsan K."/>
            <person name="Foldi C."/>
            <person name="Dima B."/>
            <person name="Sanchez-Garcia M."/>
            <person name="Sanchez-Ramirez S."/>
            <person name="Szollosi G.J."/>
            <person name="Szarkandi J.G."/>
            <person name="Papp V."/>
            <person name="Albert L."/>
            <person name="Andreopoulos W."/>
            <person name="Angelini C."/>
            <person name="Antonin V."/>
            <person name="Barry K.W."/>
            <person name="Bougher N.L."/>
            <person name="Buchanan P."/>
            <person name="Buyck B."/>
            <person name="Bense V."/>
            <person name="Catcheside P."/>
            <person name="Chovatia M."/>
            <person name="Cooper J."/>
            <person name="Damon W."/>
            <person name="Desjardin D."/>
            <person name="Finy P."/>
            <person name="Geml J."/>
            <person name="Haridas S."/>
            <person name="Hughes K."/>
            <person name="Justo A."/>
            <person name="Karasinski D."/>
            <person name="Kautmanova I."/>
            <person name="Kiss B."/>
            <person name="Kocsube S."/>
            <person name="Kotiranta H."/>
            <person name="LaButti K.M."/>
            <person name="Lechner B.E."/>
            <person name="Liimatainen K."/>
            <person name="Lipzen A."/>
            <person name="Lukacs Z."/>
            <person name="Mihaltcheva S."/>
            <person name="Morgado L.N."/>
            <person name="Niskanen T."/>
            <person name="Noordeloos M.E."/>
            <person name="Ohm R.A."/>
            <person name="Ortiz-Santana B."/>
            <person name="Ovrebo C."/>
            <person name="Racz N."/>
            <person name="Riley R."/>
            <person name="Savchenko A."/>
            <person name="Shiryaev A."/>
            <person name="Soop K."/>
            <person name="Spirin V."/>
            <person name="Szebenyi C."/>
            <person name="Tomsovsky M."/>
            <person name="Tulloss R.E."/>
            <person name="Uehling J."/>
            <person name="Grigoriev I.V."/>
            <person name="Vagvolgyi C."/>
            <person name="Papp T."/>
            <person name="Martin F.M."/>
            <person name="Miettinen O."/>
            <person name="Hibbett D.S."/>
            <person name="Nagy L.G."/>
        </authorList>
    </citation>
    <scope>NUCLEOTIDE SEQUENCE [LARGE SCALE GENOMIC DNA]</scope>
    <source>
        <strain evidence="2 3">HHB13444</strain>
    </source>
</reference>
<sequence length="122" mass="14307">MLRALDQSGHESARRKAHVQHTVSVAESREREQEDRRLRAEEAEKRINATVLILKKKMIRTLTKEKLEEQLAVYRKRFVEYDVPKKSNIPNKPEKLAALLGAVARYRLEHPEMEEDSETEDD</sequence>
<dbReference type="AlphaFoldDB" id="A0A5C3NU78"/>
<keyword evidence="3" id="KW-1185">Reference proteome</keyword>
<evidence type="ECO:0000256" key="1">
    <source>
        <dbReference type="SAM" id="MobiDB-lite"/>
    </source>
</evidence>
<feature type="region of interest" description="Disordered" evidence="1">
    <location>
        <begin position="1"/>
        <end position="38"/>
    </location>
</feature>
<feature type="compositionally biased region" description="Basic and acidic residues" evidence="1">
    <location>
        <begin position="27"/>
        <end position="38"/>
    </location>
</feature>